<reference evidence="15 16" key="1">
    <citation type="submission" date="2025-05" db="UniProtKB">
        <authorList>
            <consortium name="RefSeq"/>
        </authorList>
    </citation>
    <scope>NUCLEOTIDE SEQUENCE [LARGE SCALE GENOMIC DNA]</scope>
    <source>
        <tissue evidence="16 17">Seedling</tissue>
    </source>
</reference>
<feature type="domain" description="Leucine-rich repeat-containing N-terminal plant-type" evidence="13">
    <location>
        <begin position="80"/>
        <end position="97"/>
    </location>
</feature>
<keyword evidence="9" id="KW-0472">Membrane</keyword>
<dbReference type="RefSeq" id="XP_060670598.1">
    <property type="nucleotide sequence ID" value="XM_060814615.1"/>
</dbReference>
<evidence type="ECO:0000256" key="8">
    <source>
        <dbReference type="ARBA" id="ARBA00022989"/>
    </source>
</evidence>
<dbReference type="Pfam" id="PF23598">
    <property type="entry name" value="LRR_14"/>
    <property type="match status" value="1"/>
</dbReference>
<dbReference type="InterPro" id="IPR046956">
    <property type="entry name" value="RLP23-like"/>
</dbReference>
<evidence type="ECO:0000256" key="11">
    <source>
        <dbReference type="ARBA" id="ARBA00023180"/>
    </source>
</evidence>
<dbReference type="RefSeq" id="XP_060670595.1">
    <property type="nucleotide sequence ID" value="XM_060814612.1"/>
</dbReference>
<organism evidence="15 16">
    <name type="scientific">Ziziphus jujuba</name>
    <name type="common">Chinese jujube</name>
    <name type="synonym">Ziziphus sativa</name>
    <dbReference type="NCBI Taxonomy" id="326968"/>
    <lineage>
        <taxon>Eukaryota</taxon>
        <taxon>Viridiplantae</taxon>
        <taxon>Streptophyta</taxon>
        <taxon>Embryophyta</taxon>
        <taxon>Tracheophyta</taxon>
        <taxon>Spermatophyta</taxon>
        <taxon>Magnoliopsida</taxon>
        <taxon>eudicotyledons</taxon>
        <taxon>Gunneridae</taxon>
        <taxon>Pentapetalae</taxon>
        <taxon>rosids</taxon>
        <taxon>fabids</taxon>
        <taxon>Rosales</taxon>
        <taxon>Rhamnaceae</taxon>
        <taxon>Paliureae</taxon>
        <taxon>Ziziphus</taxon>
    </lineage>
</organism>
<keyword evidence="5" id="KW-0812">Transmembrane</keyword>
<evidence type="ECO:0000313" key="17">
    <source>
        <dbReference type="RefSeq" id="XP_060670594.1"/>
    </source>
</evidence>
<keyword evidence="4" id="KW-0433">Leucine-rich repeat</keyword>
<accession>A0A6P6G4K1</accession>
<dbReference type="RefSeq" id="XP_024929109.3">
    <property type="nucleotide sequence ID" value="XM_025073341.3"/>
</dbReference>
<dbReference type="AlphaFoldDB" id="A0A6P6G4K1"/>
<evidence type="ECO:0000256" key="10">
    <source>
        <dbReference type="ARBA" id="ARBA00023170"/>
    </source>
</evidence>
<dbReference type="Gene3D" id="3.80.10.10">
    <property type="entry name" value="Ribonuclease Inhibitor"/>
    <property type="match status" value="7"/>
</dbReference>
<evidence type="ECO:0000256" key="7">
    <source>
        <dbReference type="ARBA" id="ARBA00022737"/>
    </source>
</evidence>
<evidence type="ECO:0000256" key="12">
    <source>
        <dbReference type="SAM" id="SignalP"/>
    </source>
</evidence>
<evidence type="ECO:0000256" key="4">
    <source>
        <dbReference type="ARBA" id="ARBA00022614"/>
    </source>
</evidence>
<dbReference type="Pfam" id="PF00560">
    <property type="entry name" value="LRR_1"/>
    <property type="match status" value="3"/>
</dbReference>
<dbReference type="SMART" id="SM00369">
    <property type="entry name" value="LRR_TYP"/>
    <property type="match status" value="8"/>
</dbReference>
<evidence type="ECO:0000313" key="19">
    <source>
        <dbReference type="RefSeq" id="XP_060670596.1"/>
    </source>
</evidence>
<dbReference type="GO" id="GO:0005886">
    <property type="term" value="C:plasma membrane"/>
    <property type="evidence" value="ECO:0007669"/>
    <property type="project" value="UniProtKB-SubCell"/>
</dbReference>
<dbReference type="InterPro" id="IPR001611">
    <property type="entry name" value="Leu-rich_rpt"/>
</dbReference>
<comment type="subcellular location">
    <subcellularLocation>
        <location evidence="1">Cell membrane</location>
        <topology evidence="1">Single-pass type I membrane protein</topology>
    </subcellularLocation>
</comment>
<comment type="similarity">
    <text evidence="2">Belongs to the RLP family.</text>
</comment>
<proteinExistence type="inferred from homology"/>
<dbReference type="PANTHER" id="PTHR48061">
    <property type="entry name" value="LEUCINE-RICH REPEAT RECEPTOR PROTEIN KINASE EMS1-LIKE-RELATED"/>
    <property type="match status" value="1"/>
</dbReference>
<keyword evidence="6 12" id="KW-0732">Signal</keyword>
<dbReference type="RefSeq" id="XP_060670596.1">
    <property type="nucleotide sequence ID" value="XM_060814613.1"/>
</dbReference>
<keyword evidence="15" id="KW-1185">Reference proteome</keyword>
<keyword evidence="10" id="KW-0675">Receptor</keyword>
<keyword evidence="11" id="KW-0325">Glycoprotein</keyword>
<dbReference type="SUPFAM" id="SSF52058">
    <property type="entry name" value="L domain-like"/>
    <property type="match status" value="2"/>
</dbReference>
<dbReference type="InParanoid" id="A0A6P6G4K1"/>
<dbReference type="InterPro" id="IPR032675">
    <property type="entry name" value="LRR_dom_sf"/>
</dbReference>
<keyword evidence="3" id="KW-1003">Cell membrane</keyword>
<evidence type="ECO:0000256" key="2">
    <source>
        <dbReference type="ARBA" id="ARBA00009592"/>
    </source>
</evidence>
<name>A0A6P6G4K1_ZIZJJ</name>
<protein>
    <submittedName>
        <fullName evidence="16 17">Receptor-like protein 6</fullName>
    </submittedName>
</protein>
<dbReference type="InterPro" id="IPR055414">
    <property type="entry name" value="LRR_R13L4/SHOC2-like"/>
</dbReference>
<dbReference type="Proteomes" id="UP001652623">
    <property type="component" value="Chromosome 2"/>
</dbReference>
<evidence type="ECO:0000256" key="3">
    <source>
        <dbReference type="ARBA" id="ARBA00022475"/>
    </source>
</evidence>
<dbReference type="RefSeq" id="XP_060670594.1">
    <property type="nucleotide sequence ID" value="XM_060814611.1"/>
</dbReference>
<dbReference type="InterPro" id="IPR003591">
    <property type="entry name" value="Leu-rich_rpt_typical-subtyp"/>
</dbReference>
<evidence type="ECO:0000256" key="9">
    <source>
        <dbReference type="ARBA" id="ARBA00023136"/>
    </source>
</evidence>
<dbReference type="Pfam" id="PF13855">
    <property type="entry name" value="LRR_8"/>
    <property type="match status" value="1"/>
</dbReference>
<evidence type="ECO:0000259" key="14">
    <source>
        <dbReference type="Pfam" id="PF23598"/>
    </source>
</evidence>
<evidence type="ECO:0000256" key="1">
    <source>
        <dbReference type="ARBA" id="ARBA00004251"/>
    </source>
</evidence>
<feature type="signal peptide" evidence="12">
    <location>
        <begin position="1"/>
        <end position="27"/>
    </location>
</feature>
<sequence length="755" mass="84706">MKRDMYQFLLLFVVILSYPCLFDSVHSLQLNSSTTTTTFSNCHPHQTSILLQLKTEFTFKRHEFSYYDEEVGKNTYPKMKYWKAGSDCCSWDGVSCDMATGHVISLNLCNSWLHGPLHSNSSLFRLLHLRNLNLAFNNFTSSPIPLKFGQLTRLTHLNLSNSMFSGHIPVSEISRLANLISLDLSFNGDIYFSSDIFLHMREGELGRLTQNMTNLRQLHLDWVDLSSRLPIHLANLSSLTHLSLQDCNLHGEFPNNIFHLPNIQFIHLSDNNNLTGSLPEFPSSSMLKSLALSNTTFSGKLPNSIGNLKFLNFLNLEMCSFSGIVPSSLGNLTELTYLDLTHNNFKGQLPYTVGNLAKLTEILLWANEFSGELPSSLGNLKRSKILDVGRNSFSGQIPLSLKNLTQLEVLELSTNFFSGVIPSFLFKMPSLMDLYLDNNQFSGYLNIDRISNSSHLDSLYLSGNELSGQIPSSISKLTMLNRLYLDSNHLSGSLDFGIFSKLSHLQYLDLSNNRGFLITNSSRNSTLPKFVELSLSSCNISEFPTFLKTQDELYILDLSNNRISDPIPKWLLSIGTIGVLNLSHNCIRGWEEAPLTLPWKTMYFLDLHSNKLHGSLVVPPMSIIYFSISENNLVGRIDPLFCKLGGLQYLDLSSNLLSGTIPQCLGGFNSVLSVLNLRRNNFHGTMPGTCGETSQLNILDLSYNNLHGKIPESLIKCKELQVLNLGHNQISDTFPYSLQSLSSKLKVLILSSNKF</sequence>
<evidence type="ECO:0000313" key="20">
    <source>
        <dbReference type="RefSeq" id="XP_060670597.1"/>
    </source>
</evidence>
<keyword evidence="7" id="KW-0677">Repeat</keyword>
<keyword evidence="8" id="KW-1133">Transmembrane helix</keyword>
<evidence type="ECO:0000259" key="13">
    <source>
        <dbReference type="Pfam" id="PF08263"/>
    </source>
</evidence>
<feature type="domain" description="Disease resistance R13L4/SHOC-2-like LRR" evidence="14">
    <location>
        <begin position="282"/>
        <end position="512"/>
    </location>
</feature>
<dbReference type="Pfam" id="PF08263">
    <property type="entry name" value="LRRNT_2"/>
    <property type="match status" value="1"/>
</dbReference>
<dbReference type="PROSITE" id="PS51450">
    <property type="entry name" value="LRR"/>
    <property type="match status" value="1"/>
</dbReference>
<evidence type="ECO:0000256" key="6">
    <source>
        <dbReference type="ARBA" id="ARBA00022729"/>
    </source>
</evidence>
<dbReference type="InterPro" id="IPR013210">
    <property type="entry name" value="LRR_N_plant-typ"/>
</dbReference>
<evidence type="ECO:0000313" key="21">
    <source>
        <dbReference type="RefSeq" id="XP_060670598.1"/>
    </source>
</evidence>
<feature type="chain" id="PRO_5045019585" evidence="12">
    <location>
        <begin position="28"/>
        <end position="755"/>
    </location>
</feature>
<dbReference type="SUPFAM" id="SSF52047">
    <property type="entry name" value="RNI-like"/>
    <property type="match status" value="1"/>
</dbReference>
<evidence type="ECO:0000313" key="18">
    <source>
        <dbReference type="RefSeq" id="XP_060670595.1"/>
    </source>
</evidence>
<dbReference type="FunCoup" id="A0A6P6G4K1">
    <property type="interactions" value="294"/>
</dbReference>
<evidence type="ECO:0000256" key="5">
    <source>
        <dbReference type="ARBA" id="ARBA00022692"/>
    </source>
</evidence>
<evidence type="ECO:0000313" key="15">
    <source>
        <dbReference type="Proteomes" id="UP001652623"/>
    </source>
</evidence>
<dbReference type="GeneID" id="107419154"/>
<gene>
    <name evidence="16 17 18 19 20 21" type="primary">LOC107419154</name>
</gene>
<evidence type="ECO:0000313" key="16">
    <source>
        <dbReference type="RefSeq" id="XP_024929109.3"/>
    </source>
</evidence>
<dbReference type="RefSeq" id="XP_060670597.1">
    <property type="nucleotide sequence ID" value="XM_060814614.1"/>
</dbReference>
<dbReference type="PANTHER" id="PTHR48061:SF12">
    <property type="entry name" value="DISEASE RESISTANCE LIKE PROTEIN"/>
    <property type="match status" value="1"/>
</dbReference>